<organism evidence="2 3">
    <name type="scientific">Caulobacter mirabilis</name>
    <dbReference type="NCBI Taxonomy" id="69666"/>
    <lineage>
        <taxon>Bacteria</taxon>
        <taxon>Pseudomonadati</taxon>
        <taxon>Pseudomonadota</taxon>
        <taxon>Alphaproteobacteria</taxon>
        <taxon>Caulobacterales</taxon>
        <taxon>Caulobacteraceae</taxon>
        <taxon>Caulobacter</taxon>
    </lineage>
</organism>
<evidence type="ECO:0000259" key="1">
    <source>
        <dbReference type="Pfam" id="PF13649"/>
    </source>
</evidence>
<dbReference type="EMBL" id="CP024201">
    <property type="protein sequence ID" value="ATQ42747.1"/>
    <property type="molecule type" value="Genomic_DNA"/>
</dbReference>
<accession>A0A2D2AXS8</accession>
<keyword evidence="2" id="KW-0489">Methyltransferase</keyword>
<dbReference type="GO" id="GO:0008168">
    <property type="term" value="F:methyltransferase activity"/>
    <property type="evidence" value="ECO:0007669"/>
    <property type="project" value="UniProtKB-KW"/>
</dbReference>
<keyword evidence="3" id="KW-1185">Reference proteome</keyword>
<feature type="domain" description="Methyltransferase" evidence="1">
    <location>
        <begin position="32"/>
        <end position="126"/>
    </location>
</feature>
<protein>
    <submittedName>
        <fullName evidence="2">Methyltransferase</fullName>
    </submittedName>
</protein>
<proteinExistence type="predicted"/>
<dbReference type="RefSeq" id="WP_099622001.1">
    <property type="nucleotide sequence ID" value="NZ_CP024201.1"/>
</dbReference>
<sequence>MTFNRADFYDAELRRHDEPFYAALGIGSGDRVLDIGCGAGKTTRDAARMAGEGGALGVDVSEEMLRVARLRSIQEGLGNVSFELADAQVAPFPAGGFDLCISRFGVMFFAEPDVAFANIARAMRPGARLVMLVWQDRDRNEWATAIRDALAPGEPPPSGGPAFSLADRMGTSGVLTEAGFASIDFADVHEPVFYGPDADAAYDAVVELFAGRDILTDPTPEAGRTRERLRSLVEAHSTSDGVLFDSRAWLVTARRA</sequence>
<evidence type="ECO:0000313" key="2">
    <source>
        <dbReference type="EMBL" id="ATQ42747.1"/>
    </source>
</evidence>
<name>A0A2D2AXS8_9CAUL</name>
<dbReference type="KEGG" id="cmb:CSW64_10155"/>
<gene>
    <name evidence="2" type="ORF">CSW64_10155</name>
</gene>
<dbReference type="InterPro" id="IPR041698">
    <property type="entry name" value="Methyltransf_25"/>
</dbReference>
<dbReference type="Pfam" id="PF13649">
    <property type="entry name" value="Methyltransf_25"/>
    <property type="match status" value="1"/>
</dbReference>
<reference evidence="2 3" key="1">
    <citation type="submission" date="2017-10" db="EMBL/GenBank/DDBJ databases">
        <title>Genome sequence of Caulobacter mirabilis FWC38.</title>
        <authorList>
            <person name="Fiebig A."/>
            <person name="Crosson S."/>
        </authorList>
    </citation>
    <scope>NUCLEOTIDE SEQUENCE [LARGE SCALE GENOMIC DNA]</scope>
    <source>
        <strain evidence="2 3">FWC 38</strain>
    </source>
</reference>
<dbReference type="GO" id="GO:0032259">
    <property type="term" value="P:methylation"/>
    <property type="evidence" value="ECO:0007669"/>
    <property type="project" value="UniProtKB-KW"/>
</dbReference>
<dbReference type="CDD" id="cd02440">
    <property type="entry name" value="AdoMet_MTases"/>
    <property type="match status" value="1"/>
</dbReference>
<keyword evidence="2" id="KW-0808">Transferase</keyword>
<dbReference type="OrthoDB" id="9777638at2"/>
<dbReference type="Proteomes" id="UP000228945">
    <property type="component" value="Chromosome"/>
</dbReference>
<dbReference type="Gene3D" id="3.40.50.150">
    <property type="entry name" value="Vaccinia Virus protein VP39"/>
    <property type="match status" value="1"/>
</dbReference>
<dbReference type="AlphaFoldDB" id="A0A2D2AXS8"/>
<dbReference type="PANTHER" id="PTHR43591:SF24">
    <property type="entry name" value="2-METHOXY-6-POLYPRENYL-1,4-BENZOQUINOL METHYLASE, MITOCHONDRIAL"/>
    <property type="match status" value="1"/>
</dbReference>
<dbReference type="InterPro" id="IPR029063">
    <property type="entry name" value="SAM-dependent_MTases_sf"/>
</dbReference>
<dbReference type="SUPFAM" id="SSF53335">
    <property type="entry name" value="S-adenosyl-L-methionine-dependent methyltransferases"/>
    <property type="match status" value="1"/>
</dbReference>
<dbReference type="PANTHER" id="PTHR43591">
    <property type="entry name" value="METHYLTRANSFERASE"/>
    <property type="match status" value="1"/>
</dbReference>
<evidence type="ECO:0000313" key="3">
    <source>
        <dbReference type="Proteomes" id="UP000228945"/>
    </source>
</evidence>